<keyword evidence="8" id="KW-1185">Reference proteome</keyword>
<keyword evidence="3 4" id="KW-0808">Transferase</keyword>
<sequence>MRPHAIMIPVPYQGHINPLVGLAINLASRGFTITFVNTHFVHHLLSKTHSDVNDHQTDMFSEARKSGLDIRYTTISDGFPLDYDRDANVEKFWDYMLEDFVVQVEELIRNIVKSCDFPAYRTLLITDTFNPWHAKVAKNCNLVNVSFWTQPALVLALGYHLDLLRKNGHYPPREEKTEDTITYVPGVEPIGTKDLMSFLKEADVTVILEKLVFGAFEQVRYADFILLNTVQELEPKTVHALNQILPTYAIGPVNFSARDIKISKALVQQTDCTEWLQSKPPASVLYVSFGSFIQTTKQVIEEIAHGLVLADVNFIWVVRKNIATDSDATSVLPGGFEQRVKEKGWIVPWCDQEAVLSHPGIGAFLTHCGWNSVLESMWHGVPILCYPFLYDQPTNRKLVVDDWKIGINLCDGEAVSRDEVAGNIKRLMCGEFGEQSKKFRTLLRDSLGDGGSSDKNLERFVEDLRAKILELN</sequence>
<proteinExistence type="inferred from homology"/>
<accession>A0A2Z7B3P1</accession>
<comment type="similarity">
    <text evidence="1 4">Belongs to the UDP-glycosyltransferase family.</text>
</comment>
<evidence type="ECO:0000256" key="5">
    <source>
        <dbReference type="RuleBase" id="RU362057"/>
    </source>
</evidence>
<dbReference type="PANTHER" id="PTHR11926">
    <property type="entry name" value="GLUCOSYL/GLUCURONOSYL TRANSFERASES"/>
    <property type="match status" value="1"/>
</dbReference>
<dbReference type="InterPro" id="IPR002213">
    <property type="entry name" value="UDP_glucos_trans"/>
</dbReference>
<evidence type="ECO:0000256" key="4">
    <source>
        <dbReference type="RuleBase" id="RU003718"/>
    </source>
</evidence>
<dbReference type="GO" id="GO:0080044">
    <property type="term" value="F:quercetin 7-O-glucosyltransferase activity"/>
    <property type="evidence" value="ECO:0007669"/>
    <property type="project" value="TreeGrafter"/>
</dbReference>
<evidence type="ECO:0000256" key="2">
    <source>
        <dbReference type="ARBA" id="ARBA00022676"/>
    </source>
</evidence>
<gene>
    <name evidence="7" type="ORF">F511_06344</name>
</gene>
<dbReference type="Pfam" id="PF00201">
    <property type="entry name" value="UDPGT"/>
    <property type="match status" value="1"/>
</dbReference>
<dbReference type="InterPro" id="IPR035595">
    <property type="entry name" value="UDP_glycos_trans_CS"/>
</dbReference>
<dbReference type="CDD" id="cd03784">
    <property type="entry name" value="GT1_Gtf-like"/>
    <property type="match status" value="1"/>
</dbReference>
<evidence type="ECO:0000256" key="1">
    <source>
        <dbReference type="ARBA" id="ARBA00009995"/>
    </source>
</evidence>
<dbReference type="EMBL" id="KV011785">
    <property type="protein sequence ID" value="KZV26177.1"/>
    <property type="molecule type" value="Genomic_DNA"/>
</dbReference>
<keyword evidence="2 4" id="KW-0328">Glycosyltransferase</keyword>
<dbReference type="Proteomes" id="UP000250235">
    <property type="component" value="Unassembled WGS sequence"/>
</dbReference>
<protein>
    <recommendedName>
        <fullName evidence="5">Glycosyltransferase</fullName>
        <ecNumber evidence="5">2.4.1.-</ecNumber>
    </recommendedName>
</protein>
<dbReference type="FunFam" id="3.40.50.2000:FF:000078">
    <property type="entry name" value="Glycosyltransferase"/>
    <property type="match status" value="1"/>
</dbReference>
<dbReference type="OrthoDB" id="5835829at2759"/>
<organism evidence="7 8">
    <name type="scientific">Dorcoceras hygrometricum</name>
    <dbReference type="NCBI Taxonomy" id="472368"/>
    <lineage>
        <taxon>Eukaryota</taxon>
        <taxon>Viridiplantae</taxon>
        <taxon>Streptophyta</taxon>
        <taxon>Embryophyta</taxon>
        <taxon>Tracheophyta</taxon>
        <taxon>Spermatophyta</taxon>
        <taxon>Magnoliopsida</taxon>
        <taxon>eudicotyledons</taxon>
        <taxon>Gunneridae</taxon>
        <taxon>Pentapetalae</taxon>
        <taxon>asterids</taxon>
        <taxon>lamiids</taxon>
        <taxon>Lamiales</taxon>
        <taxon>Gesneriaceae</taxon>
        <taxon>Didymocarpoideae</taxon>
        <taxon>Trichosporeae</taxon>
        <taxon>Loxocarpinae</taxon>
        <taxon>Dorcoceras</taxon>
    </lineage>
</organism>
<evidence type="ECO:0000313" key="7">
    <source>
        <dbReference type="EMBL" id="KZV26177.1"/>
    </source>
</evidence>
<dbReference type="SUPFAM" id="SSF53756">
    <property type="entry name" value="UDP-Glycosyltransferase/glycogen phosphorylase"/>
    <property type="match status" value="1"/>
</dbReference>
<dbReference type="AlphaFoldDB" id="A0A2Z7B3P1"/>
<dbReference type="Gene3D" id="3.40.50.2000">
    <property type="entry name" value="Glycogen Phosphorylase B"/>
    <property type="match status" value="2"/>
</dbReference>
<dbReference type="EC" id="2.4.1.-" evidence="5"/>
<dbReference type="GO" id="GO:0080043">
    <property type="term" value="F:quercetin 3-O-glucosyltransferase activity"/>
    <property type="evidence" value="ECO:0007669"/>
    <property type="project" value="TreeGrafter"/>
</dbReference>
<feature type="domain" description="Glycosyltransferase N-terminal" evidence="6">
    <location>
        <begin position="6"/>
        <end position="201"/>
    </location>
</feature>
<dbReference type="Pfam" id="PF26168">
    <property type="entry name" value="Glyco_transf_N"/>
    <property type="match status" value="1"/>
</dbReference>
<dbReference type="PROSITE" id="PS00375">
    <property type="entry name" value="UDPGT"/>
    <property type="match status" value="1"/>
</dbReference>
<name>A0A2Z7B3P1_9LAMI</name>
<evidence type="ECO:0000313" key="8">
    <source>
        <dbReference type="Proteomes" id="UP000250235"/>
    </source>
</evidence>
<reference evidence="7 8" key="1">
    <citation type="journal article" date="2015" name="Proc. Natl. Acad. Sci. U.S.A.">
        <title>The resurrection genome of Boea hygrometrica: A blueprint for survival of dehydration.</title>
        <authorList>
            <person name="Xiao L."/>
            <person name="Yang G."/>
            <person name="Zhang L."/>
            <person name="Yang X."/>
            <person name="Zhao S."/>
            <person name="Ji Z."/>
            <person name="Zhou Q."/>
            <person name="Hu M."/>
            <person name="Wang Y."/>
            <person name="Chen M."/>
            <person name="Xu Y."/>
            <person name="Jin H."/>
            <person name="Xiao X."/>
            <person name="Hu G."/>
            <person name="Bao F."/>
            <person name="Hu Y."/>
            <person name="Wan P."/>
            <person name="Li L."/>
            <person name="Deng X."/>
            <person name="Kuang T."/>
            <person name="Xiang C."/>
            <person name="Zhu J.K."/>
            <person name="Oliver M.J."/>
            <person name="He Y."/>
        </authorList>
    </citation>
    <scope>NUCLEOTIDE SEQUENCE [LARGE SCALE GENOMIC DNA]</scope>
    <source>
        <strain evidence="8">cv. XS01</strain>
    </source>
</reference>
<evidence type="ECO:0000259" key="6">
    <source>
        <dbReference type="Pfam" id="PF26168"/>
    </source>
</evidence>
<dbReference type="PANTHER" id="PTHR11926:SF774">
    <property type="entry name" value="UDP-GLYCOSYLTRANSFERASE 85A1-RELATED"/>
    <property type="match status" value="1"/>
</dbReference>
<dbReference type="InterPro" id="IPR058980">
    <property type="entry name" value="Glyco_transf_N"/>
</dbReference>
<evidence type="ECO:0000256" key="3">
    <source>
        <dbReference type="ARBA" id="ARBA00022679"/>
    </source>
</evidence>